<dbReference type="InterPro" id="IPR036278">
    <property type="entry name" value="Sialidase_sf"/>
</dbReference>
<evidence type="ECO:0000313" key="3">
    <source>
        <dbReference type="Proteomes" id="UP000243053"/>
    </source>
</evidence>
<dbReference type="AlphaFoldDB" id="A0A1Y5EHN6"/>
<evidence type="ECO:0000313" key="2">
    <source>
        <dbReference type="EMBL" id="OUR80624.1"/>
    </source>
</evidence>
<gene>
    <name evidence="2" type="ORF">A9Q75_10225</name>
</gene>
<protein>
    <recommendedName>
        <fullName evidence="4">Exo-alpha-sialidase</fullName>
    </recommendedName>
</protein>
<comment type="caution">
    <text evidence="2">The sequence shown here is derived from an EMBL/GenBank/DDBJ whole genome shotgun (WGS) entry which is preliminary data.</text>
</comment>
<keyword evidence="1" id="KW-0732">Signal</keyword>
<dbReference type="Gene3D" id="2.120.10.10">
    <property type="match status" value="1"/>
</dbReference>
<evidence type="ECO:0000256" key="1">
    <source>
        <dbReference type="SAM" id="SignalP"/>
    </source>
</evidence>
<sequence>MRNAMKNIKNRLKLLILMNFILSIGISQQVLAEPMDHSQHQGQKSAKQAKTSCQKIAVICGKTVTSAFAPNGDFWRVWSQQDNIYYQTSSDNGKNFGIAKAVAIPKEKISARNENRPKIAFDSKQGVYLSWATPREKKYTADIRYSYSSDYGKTFSTPITVNDDGLLTGHSFNEMVVNDENEVSIVWLDGRLKQRKDANNGSAIFIASGNMTKTTAQFVNQEVVNGTCVCCRLAVDYNQQGKLAILWRHIYGDNIREFAITTLGEQSKPYQVSHDHWKINGCPHQGGALSIAKDNRYHMVWYNQGDKGKGIFYGYSDDAGKSLSLPLAVGKQAAQAAHPHMSEQNGVIDIVWTQFTGTEHQLWHQQSTDKGVTFGAAKVLATSTKGSDRPFIIQGESKSFVSWHRFQQGHWLSQL</sequence>
<feature type="signal peptide" evidence="1">
    <location>
        <begin position="1"/>
        <end position="32"/>
    </location>
</feature>
<organism evidence="2 3">
    <name type="scientific">Colwellia psychrerythraea</name>
    <name type="common">Vibrio psychroerythus</name>
    <dbReference type="NCBI Taxonomy" id="28229"/>
    <lineage>
        <taxon>Bacteria</taxon>
        <taxon>Pseudomonadati</taxon>
        <taxon>Pseudomonadota</taxon>
        <taxon>Gammaproteobacteria</taxon>
        <taxon>Alteromonadales</taxon>
        <taxon>Colwelliaceae</taxon>
        <taxon>Colwellia</taxon>
    </lineage>
</organism>
<reference evidence="3" key="1">
    <citation type="journal article" date="2017" name="Proc. Natl. Acad. Sci. U.S.A.">
        <title>Simulation of Deepwater Horizon oil plume reveals substrate specialization within a complex community of hydrocarbon degraders.</title>
        <authorList>
            <person name="Hu P."/>
            <person name="Dubinsky E.A."/>
            <person name="Probst A.J."/>
            <person name="Wang J."/>
            <person name="Sieber C.M.K."/>
            <person name="Tom L.M."/>
            <person name="Gardinali P."/>
            <person name="Banfield J.F."/>
            <person name="Atlas R.M."/>
            <person name="Andersen G.L."/>
        </authorList>
    </citation>
    <scope>NUCLEOTIDE SEQUENCE [LARGE SCALE GENOMIC DNA]</scope>
</reference>
<name>A0A1Y5EHN6_COLPS</name>
<feature type="chain" id="PRO_5012102127" description="Exo-alpha-sialidase" evidence="1">
    <location>
        <begin position="33"/>
        <end position="415"/>
    </location>
</feature>
<proteinExistence type="predicted"/>
<dbReference type="Proteomes" id="UP000243053">
    <property type="component" value="Unassembled WGS sequence"/>
</dbReference>
<dbReference type="EMBL" id="MAAF01000060">
    <property type="protein sequence ID" value="OUR80624.1"/>
    <property type="molecule type" value="Genomic_DNA"/>
</dbReference>
<accession>A0A1Y5EHN6</accession>
<evidence type="ECO:0008006" key="4">
    <source>
        <dbReference type="Google" id="ProtNLM"/>
    </source>
</evidence>
<dbReference type="CDD" id="cd15482">
    <property type="entry name" value="Sialidase_non-viral"/>
    <property type="match status" value="1"/>
</dbReference>
<dbReference type="SUPFAM" id="SSF50939">
    <property type="entry name" value="Sialidases"/>
    <property type="match status" value="1"/>
</dbReference>